<feature type="chain" id="PRO_5031361080" evidence="6">
    <location>
        <begin position="20"/>
        <end position="149"/>
    </location>
</feature>
<dbReference type="GO" id="GO:0005886">
    <property type="term" value="C:plasma membrane"/>
    <property type="evidence" value="ECO:0007669"/>
    <property type="project" value="UniProtKB-SubCell"/>
</dbReference>
<proteinExistence type="predicted"/>
<evidence type="ECO:0000313" key="8">
    <source>
        <dbReference type="EMBL" id="MBB3120387.1"/>
    </source>
</evidence>
<dbReference type="Pfam" id="PF17200">
    <property type="entry name" value="sCache_2"/>
    <property type="match status" value="1"/>
</dbReference>
<protein>
    <submittedName>
        <fullName evidence="8">Signal transduction histidine kinase</fullName>
    </submittedName>
</protein>
<gene>
    <name evidence="8" type="ORF">FHS03_003451</name>
</gene>
<comment type="subcellular location">
    <subcellularLocation>
        <location evidence="1">Cell membrane</location>
        <topology evidence="1">Multi-pass membrane protein</topology>
    </subcellularLocation>
</comment>
<accession>A0A7W5BC07</accession>
<keyword evidence="9" id="KW-1185">Reference proteome</keyword>
<feature type="domain" description="Single Cache" evidence="7">
    <location>
        <begin position="2"/>
        <end position="101"/>
    </location>
</feature>
<keyword evidence="8" id="KW-0418">Kinase</keyword>
<dbReference type="GO" id="GO:0016301">
    <property type="term" value="F:kinase activity"/>
    <property type="evidence" value="ECO:0007669"/>
    <property type="project" value="UniProtKB-KW"/>
</dbReference>
<evidence type="ECO:0000256" key="4">
    <source>
        <dbReference type="ARBA" id="ARBA00022989"/>
    </source>
</evidence>
<dbReference type="EMBL" id="JACHXD010000009">
    <property type="protein sequence ID" value="MBB3120387.1"/>
    <property type="molecule type" value="Genomic_DNA"/>
</dbReference>
<dbReference type="SMART" id="SM01049">
    <property type="entry name" value="Cache_2"/>
    <property type="match status" value="1"/>
</dbReference>
<evidence type="ECO:0000256" key="3">
    <source>
        <dbReference type="ARBA" id="ARBA00022692"/>
    </source>
</evidence>
<dbReference type="Gene3D" id="3.30.450.20">
    <property type="entry name" value="PAS domain"/>
    <property type="match status" value="1"/>
</dbReference>
<keyword evidence="5" id="KW-0472">Membrane</keyword>
<reference evidence="8 9" key="1">
    <citation type="submission" date="2020-08" db="EMBL/GenBank/DDBJ databases">
        <title>Genomic Encyclopedia of Type Strains, Phase III (KMG-III): the genomes of soil and plant-associated and newly described type strains.</title>
        <authorList>
            <person name="Whitman W."/>
        </authorList>
    </citation>
    <scope>NUCLEOTIDE SEQUENCE [LARGE SCALE GENOMIC DNA]</scope>
    <source>
        <strain evidence="8 9">CECT 8897</strain>
    </source>
</reference>
<dbReference type="InterPro" id="IPR033480">
    <property type="entry name" value="sCache_2"/>
</dbReference>
<sequence length="149" mass="16408">MKYAILAVAFIGAAVQANAAETYASRQQAEQLVGKVTAAMRKDAGSTLSAITAKDAAWVHGDLYPVVYDMQGKVLAHGQNSKLVGKNLIDIRDVEGNYYVRERVELAKSKGKFWQNYVFVDPVTKGVLPKEMYCEKLDESVVCAGVYKR</sequence>
<evidence type="ECO:0000256" key="2">
    <source>
        <dbReference type="ARBA" id="ARBA00022475"/>
    </source>
</evidence>
<organism evidence="8 9">
    <name type="scientific">Pseudoduganella violacea</name>
    <dbReference type="NCBI Taxonomy" id="1715466"/>
    <lineage>
        <taxon>Bacteria</taxon>
        <taxon>Pseudomonadati</taxon>
        <taxon>Pseudomonadota</taxon>
        <taxon>Betaproteobacteria</taxon>
        <taxon>Burkholderiales</taxon>
        <taxon>Oxalobacteraceae</taxon>
        <taxon>Telluria group</taxon>
        <taxon>Pseudoduganella</taxon>
    </lineage>
</organism>
<keyword evidence="3" id="KW-0812">Transmembrane</keyword>
<evidence type="ECO:0000256" key="5">
    <source>
        <dbReference type="ARBA" id="ARBA00023136"/>
    </source>
</evidence>
<keyword evidence="4" id="KW-1133">Transmembrane helix</keyword>
<name>A0A7W5BC07_9BURK</name>
<dbReference type="AlphaFoldDB" id="A0A7W5BC07"/>
<dbReference type="RefSeq" id="WP_183442135.1">
    <property type="nucleotide sequence ID" value="NZ_JACHXD010000009.1"/>
</dbReference>
<keyword evidence="8" id="KW-0808">Transferase</keyword>
<feature type="signal peptide" evidence="6">
    <location>
        <begin position="1"/>
        <end position="19"/>
    </location>
</feature>
<dbReference type="Proteomes" id="UP000541535">
    <property type="component" value="Unassembled WGS sequence"/>
</dbReference>
<comment type="caution">
    <text evidence="8">The sequence shown here is derived from an EMBL/GenBank/DDBJ whole genome shotgun (WGS) entry which is preliminary data.</text>
</comment>
<evidence type="ECO:0000259" key="7">
    <source>
        <dbReference type="SMART" id="SM01049"/>
    </source>
</evidence>
<evidence type="ECO:0000256" key="6">
    <source>
        <dbReference type="SAM" id="SignalP"/>
    </source>
</evidence>
<evidence type="ECO:0000313" key="9">
    <source>
        <dbReference type="Proteomes" id="UP000541535"/>
    </source>
</evidence>
<keyword evidence="2" id="KW-1003">Cell membrane</keyword>
<evidence type="ECO:0000256" key="1">
    <source>
        <dbReference type="ARBA" id="ARBA00004651"/>
    </source>
</evidence>
<keyword evidence="6" id="KW-0732">Signal</keyword>